<keyword evidence="1" id="KW-0732">Signal</keyword>
<dbReference type="InterPro" id="IPR009459">
    <property type="entry name" value="MucBP_dom"/>
</dbReference>
<dbReference type="Pfam" id="PF21231">
    <property type="entry name" value="GH141_M"/>
    <property type="match status" value="1"/>
</dbReference>
<dbReference type="RefSeq" id="WP_008626575.1">
    <property type="nucleotide sequence ID" value="NZ_GL883837.1"/>
</dbReference>
<dbReference type="InterPro" id="IPR013783">
    <property type="entry name" value="Ig-like_fold"/>
</dbReference>
<dbReference type="SUPFAM" id="SSF69318">
    <property type="entry name" value="Integrin alpha N-terminal domain"/>
    <property type="match status" value="1"/>
</dbReference>
<keyword evidence="6" id="KW-1185">Reference proteome</keyword>
<dbReference type="Gene3D" id="2.160.20.10">
    <property type="entry name" value="Single-stranded right-handed beta-helix, Pectin lyase-like"/>
    <property type="match status" value="2"/>
</dbReference>
<sequence length="1776" mass="197040">MANIKTTVGISILAISTISMTSITTGHTPDESPCFTPTYAEKENLVPHPECDNLNGFGGWGTKTINTEPKYVYCGDKSIAVASPWGGTLELNNLKGNTVYRFLARTYAPTGTSAIINAFNHSYGNEDIELWISEKTNQWETVDITFKTSDTNATGLYFVGATGNGNVYIDNYEAYIVKEPIIRIQYVDEKGNSLKEERTITGEWGPDPSKYLRIGQEFIAEKDKQVIIKEGIKYHYNTASNSDRIIIEEGENILRLQFTQSTGQSNNANLMSITIPDGQMEPEFSYDITEYNVLLAGNTSIRPICEKQEPEQEITGDDTVNLTSGTGQSEIVVTAEDDTSSKTYIINYKVIPTDDSFTQTYPDRKNLIEDPYCRDLNKFGGWGAKTINTNLKYIRNGKTSIAVSAPFKGTLEIHNLQPNTVYRLIAQVYATKDVTAQFGWFNHGLGNGDIYFNSNTGYEKWQKADFTLKTSDAGGNIFFTGNHADGLAYIDNYELYTVEEPSLKIHFIDTNGNTIKNDTAIMGNWISMEPSQYLMIGHEFIAQGKEYDSFVSNGVYYELDRENGNNRIILEEGENELTLRYNPITIPPSTYLYVAPDGNDTSQGTELNPFATIGNALAHARKLRQKDSPVGEIHIILKGGTYSLDKTITLTHEDSGKPYSPTIIEAAEGESPVISGGAEIKGWNNAGIVDMLPEIAQQNIWTASTPRINGNPLDFRQLYVNGVKMKKASTFDDLSMARLISVDKSAGELVIPRPTEFNEIPENLEMTIIQDWVINYMRVENIKHNNDYQSTLTFKQPESEIEFKRPWPILKAEENSFSNHCYYFSNALELLNRPQEWFNDRVNGKVYYWPRFNEKVDAIKAIAPIHETLVNIEGTLDNLVSNITFKGITFEHTTWMRPSTSGQISLQAGQYLIDAYSDPSTAAGNVAYVGRPSAGISVKNARGINFEDCLFQHMASTAVDFESGTKQVKVEGCAFNDIGGTAIQAGFFGSETFEAHQPYNPKDFREVCDSIYISNNYIVNTANEDWGCLGICVGFAANVNICHNELRDLPYSAISMGWGWNKALSCMHGNHITANHINGFATQMRDAGAIYTLSAQPNSSIQRNRIERVGDPLFDPVMWDMRHSQFDIYTDEGTDYFTVKDNWCSRGEISKNKNGNHNTWGENSPKVDESIKLTAGLEDKFTYIRDKVKTYDYAPLDSISEPNKAERIDYIAPNEGFKTGTAIAVDLNNDNLPDIVYGGGESFQVQTAGVRINTGNYGFAATQGLKRLHLNNLAASDLNGDNYIDLIQAGWDFWNSYNAILFNDGTGRLEETELRKEKNTSPACGIADINNDGLNDIFFIGNEADNDFYLQEADRSFADPVSKLTLPGGFSDPNMIHADFNNDQNVDICLLSDKSGGAYTKIWYNDGKGNFTERNVGFTEKGTRGSMAYADVNGDGYIDIAIGGLALGEQWDTPAEQGGKTVTLYLNDKQGGFTKHQEFSEYMLDNVTQPLRFCDWDNDGHSDLIITGWNISQGNISQTDIYLNDGKGNFILADIDLPGVSEGSIEVADFTGNGKNDILISGNCNGGFNGHTSDRRIATLCKNTTNNANTAPKAPSGLSATISKDKVELKWNTGSDKESPQNSLSYNFYIRDLNTGRYLTSPDADITTGTRRVSRMGNAWTNHGWKLQGLPVGKYAWSVQTIDAGYKGSEFAPEQTFTIEDPNAIKGTTNSADKLKVTAIAHGVNVKVQSPQKVTVTNIEGKCIFSKFLQTRSIDIPLPPGFYLVNSEKVIVNRGL</sequence>
<comment type="caution">
    <text evidence="5">The sequence shown here is derived from an EMBL/GenBank/DDBJ whole genome shotgun (WGS) entry which is preliminary data.</text>
</comment>
<evidence type="ECO:0000313" key="5">
    <source>
        <dbReference type="EMBL" id="EGG54672.1"/>
    </source>
</evidence>
<dbReference type="Gene3D" id="2.60.120.260">
    <property type="entry name" value="Galactose-binding domain-like"/>
    <property type="match status" value="2"/>
</dbReference>
<dbReference type="OrthoDB" id="9808066at2"/>
<feature type="domain" description="MucBP" evidence="3">
    <location>
        <begin position="183"/>
        <end position="205"/>
    </location>
</feature>
<protein>
    <submittedName>
        <fullName evidence="5">FG-GAP repeat protein</fullName>
    </submittedName>
</protein>
<evidence type="ECO:0000256" key="1">
    <source>
        <dbReference type="ARBA" id="ARBA00022729"/>
    </source>
</evidence>
<name>F3QTE7_9BACT</name>
<evidence type="ECO:0000313" key="6">
    <source>
        <dbReference type="Proteomes" id="UP000005546"/>
    </source>
</evidence>
<dbReference type="Pfam" id="PF06458">
    <property type="entry name" value="MucBP"/>
    <property type="match status" value="2"/>
</dbReference>
<evidence type="ECO:0000259" key="4">
    <source>
        <dbReference type="Pfam" id="PF21231"/>
    </source>
</evidence>
<dbReference type="InterPro" id="IPR028994">
    <property type="entry name" value="Integrin_alpha_N"/>
</dbReference>
<dbReference type="PANTHER" id="PTHR36453">
    <property type="entry name" value="SECRETED PROTEIN-RELATED"/>
    <property type="match status" value="1"/>
</dbReference>
<dbReference type="Gene3D" id="2.60.40.10">
    <property type="entry name" value="Immunoglobulins"/>
    <property type="match status" value="1"/>
</dbReference>
<dbReference type="STRING" id="762982.HMPREF9442_01464"/>
<dbReference type="eggNOG" id="COG4733">
    <property type="taxonomic scope" value="Bacteria"/>
</dbReference>
<proteinExistence type="predicted"/>
<organism evidence="5 6">
    <name type="scientific">Paraprevotella xylaniphila YIT 11841</name>
    <dbReference type="NCBI Taxonomy" id="762982"/>
    <lineage>
        <taxon>Bacteria</taxon>
        <taxon>Pseudomonadati</taxon>
        <taxon>Bacteroidota</taxon>
        <taxon>Bacteroidia</taxon>
        <taxon>Bacteroidales</taxon>
        <taxon>Prevotellaceae</taxon>
        <taxon>Paraprevotella</taxon>
    </lineage>
</organism>
<feature type="domain" description="MucBP" evidence="3">
    <location>
        <begin position="504"/>
        <end position="581"/>
    </location>
</feature>
<dbReference type="Pfam" id="PF13517">
    <property type="entry name" value="FG-GAP_3"/>
    <property type="match status" value="2"/>
</dbReference>
<feature type="domain" description="GH141-like insertion" evidence="4">
    <location>
        <begin position="699"/>
        <end position="851"/>
    </location>
</feature>
<dbReference type="eggNOG" id="COG3420">
    <property type="taxonomic scope" value="Bacteria"/>
</dbReference>
<dbReference type="Gene3D" id="2.130.10.130">
    <property type="entry name" value="Integrin alpha, N-terminal"/>
    <property type="match status" value="2"/>
</dbReference>
<gene>
    <name evidence="5" type="ORF">HMPREF9442_01464</name>
</gene>
<dbReference type="InterPro" id="IPR048482">
    <property type="entry name" value="GH141_ins"/>
</dbReference>
<evidence type="ECO:0000259" key="3">
    <source>
        <dbReference type="Pfam" id="PF06458"/>
    </source>
</evidence>
<dbReference type="HOGENOM" id="CLU_238690_0_0_10"/>
<dbReference type="InterPro" id="IPR011050">
    <property type="entry name" value="Pectin_lyase_fold/virulence"/>
</dbReference>
<reference evidence="5 6" key="1">
    <citation type="submission" date="2011-02" db="EMBL/GenBank/DDBJ databases">
        <authorList>
            <person name="Weinstock G."/>
            <person name="Sodergren E."/>
            <person name="Clifton S."/>
            <person name="Fulton L."/>
            <person name="Fulton B."/>
            <person name="Courtney L."/>
            <person name="Fronick C."/>
            <person name="Harrison M."/>
            <person name="Strong C."/>
            <person name="Farmer C."/>
            <person name="Delahaunty K."/>
            <person name="Markovic C."/>
            <person name="Hall O."/>
            <person name="Minx P."/>
            <person name="Tomlinson C."/>
            <person name="Mitreva M."/>
            <person name="Hou S."/>
            <person name="Chen J."/>
            <person name="Wollam A."/>
            <person name="Pepin K.H."/>
            <person name="Johnson M."/>
            <person name="Bhonagiri V."/>
            <person name="Zhang X."/>
            <person name="Suruliraj S."/>
            <person name="Warren W."/>
            <person name="Chinwalla A."/>
            <person name="Mardis E.R."/>
            <person name="Wilson R.K."/>
        </authorList>
    </citation>
    <scope>NUCLEOTIDE SEQUENCE [LARGE SCALE GENOMIC DNA]</scope>
    <source>
        <strain evidence="5 6">YIT 11841</strain>
    </source>
</reference>
<accession>F3QTE7</accession>
<dbReference type="PANTHER" id="PTHR36453:SF1">
    <property type="entry name" value="RIGHT HANDED BETA HELIX DOMAIN-CONTAINING PROTEIN"/>
    <property type="match status" value="1"/>
</dbReference>
<evidence type="ECO:0000256" key="2">
    <source>
        <dbReference type="ARBA" id="ARBA00022737"/>
    </source>
</evidence>
<dbReference type="EMBL" id="AFBR01000036">
    <property type="protein sequence ID" value="EGG54672.1"/>
    <property type="molecule type" value="Genomic_DNA"/>
</dbReference>
<dbReference type="SUPFAM" id="SSF51126">
    <property type="entry name" value="Pectin lyase-like"/>
    <property type="match status" value="1"/>
</dbReference>
<dbReference type="InterPro" id="IPR012334">
    <property type="entry name" value="Pectin_lyas_fold"/>
</dbReference>
<dbReference type="InterPro" id="IPR013517">
    <property type="entry name" value="FG-GAP"/>
</dbReference>
<keyword evidence="2" id="KW-0677">Repeat</keyword>
<dbReference type="Proteomes" id="UP000005546">
    <property type="component" value="Unassembled WGS sequence"/>
</dbReference>